<evidence type="ECO:0000256" key="1">
    <source>
        <dbReference type="SAM" id="MobiDB-lite"/>
    </source>
</evidence>
<feature type="region of interest" description="Disordered" evidence="1">
    <location>
        <begin position="1"/>
        <end position="20"/>
    </location>
</feature>
<evidence type="ECO:0000313" key="2">
    <source>
        <dbReference type="EMBL" id="GFR76948.1"/>
    </source>
</evidence>
<name>A0AAV4FUH1_9GAST</name>
<dbReference type="EMBL" id="BMAT01011670">
    <property type="protein sequence ID" value="GFR76948.1"/>
    <property type="molecule type" value="Genomic_DNA"/>
</dbReference>
<dbReference type="Proteomes" id="UP000762676">
    <property type="component" value="Unassembled WGS sequence"/>
</dbReference>
<reference evidence="2 3" key="1">
    <citation type="journal article" date="2021" name="Elife">
        <title>Chloroplast acquisition without the gene transfer in kleptoplastic sea slugs, Plakobranchus ocellatus.</title>
        <authorList>
            <person name="Maeda T."/>
            <person name="Takahashi S."/>
            <person name="Yoshida T."/>
            <person name="Shimamura S."/>
            <person name="Takaki Y."/>
            <person name="Nagai Y."/>
            <person name="Toyoda A."/>
            <person name="Suzuki Y."/>
            <person name="Arimoto A."/>
            <person name="Ishii H."/>
            <person name="Satoh N."/>
            <person name="Nishiyama T."/>
            <person name="Hasebe M."/>
            <person name="Maruyama T."/>
            <person name="Minagawa J."/>
            <person name="Obokata J."/>
            <person name="Shigenobu S."/>
        </authorList>
    </citation>
    <scope>NUCLEOTIDE SEQUENCE [LARGE SCALE GENOMIC DNA]</scope>
</reference>
<comment type="caution">
    <text evidence="2">The sequence shown here is derived from an EMBL/GenBank/DDBJ whole genome shotgun (WGS) entry which is preliminary data.</text>
</comment>
<proteinExistence type="predicted"/>
<gene>
    <name evidence="2" type="ORF">ElyMa_005812500</name>
</gene>
<sequence>MAEDFHPSHHYHSTHTLDLDVPPDSRLFTLPLFPRLARKCKLTTVYPWPTYEVPEALGESINVHYSSQARESDNMVNREIAWSSRLPRLTWKV</sequence>
<dbReference type="AlphaFoldDB" id="A0AAV4FUH1"/>
<protein>
    <submittedName>
        <fullName evidence="2">Uncharacterized protein</fullName>
    </submittedName>
</protein>
<evidence type="ECO:0000313" key="3">
    <source>
        <dbReference type="Proteomes" id="UP000762676"/>
    </source>
</evidence>
<keyword evidence="3" id="KW-1185">Reference proteome</keyword>
<organism evidence="2 3">
    <name type="scientific">Elysia marginata</name>
    <dbReference type="NCBI Taxonomy" id="1093978"/>
    <lineage>
        <taxon>Eukaryota</taxon>
        <taxon>Metazoa</taxon>
        <taxon>Spiralia</taxon>
        <taxon>Lophotrochozoa</taxon>
        <taxon>Mollusca</taxon>
        <taxon>Gastropoda</taxon>
        <taxon>Heterobranchia</taxon>
        <taxon>Euthyneura</taxon>
        <taxon>Panpulmonata</taxon>
        <taxon>Sacoglossa</taxon>
        <taxon>Placobranchoidea</taxon>
        <taxon>Plakobranchidae</taxon>
        <taxon>Elysia</taxon>
    </lineage>
</organism>
<accession>A0AAV4FUH1</accession>